<dbReference type="Gene3D" id="2.60.120.10">
    <property type="entry name" value="Jelly Rolls"/>
    <property type="match status" value="1"/>
</dbReference>
<dbReference type="Pfam" id="PF00190">
    <property type="entry name" value="Cupin_1"/>
    <property type="match status" value="1"/>
</dbReference>
<keyword evidence="5" id="KW-0464">Manganese</keyword>
<evidence type="ECO:0000256" key="3">
    <source>
        <dbReference type="ARBA" id="ARBA00022525"/>
    </source>
</evidence>
<evidence type="ECO:0000259" key="7">
    <source>
        <dbReference type="SMART" id="SM00835"/>
    </source>
</evidence>
<evidence type="ECO:0000256" key="5">
    <source>
        <dbReference type="ARBA" id="ARBA00023211"/>
    </source>
</evidence>
<gene>
    <name evidence="8" type="ORF">C8A04DRAFT_10977</name>
</gene>
<dbReference type="InterPro" id="IPR001929">
    <property type="entry name" value="Germin"/>
</dbReference>
<dbReference type="RefSeq" id="XP_062638336.1">
    <property type="nucleotide sequence ID" value="XM_062776786.1"/>
</dbReference>
<proteinExistence type="inferred from homology"/>
<dbReference type="SUPFAM" id="SSF51182">
    <property type="entry name" value="RmlC-like cupins"/>
    <property type="match status" value="1"/>
</dbReference>
<dbReference type="EMBL" id="MU853572">
    <property type="protein sequence ID" value="KAK4144965.1"/>
    <property type="molecule type" value="Genomic_DNA"/>
</dbReference>
<evidence type="ECO:0000313" key="9">
    <source>
        <dbReference type="Proteomes" id="UP001302676"/>
    </source>
</evidence>
<dbReference type="PANTHER" id="PTHR31238">
    <property type="entry name" value="GERMIN-LIKE PROTEIN SUBFAMILY 3 MEMBER 3"/>
    <property type="match status" value="1"/>
</dbReference>
<feature type="chain" id="PRO_5043002425" evidence="6">
    <location>
        <begin position="19"/>
        <end position="222"/>
    </location>
</feature>
<evidence type="ECO:0000313" key="8">
    <source>
        <dbReference type="EMBL" id="KAK4144965.1"/>
    </source>
</evidence>
<dbReference type="AlphaFoldDB" id="A0AAN6ZMP5"/>
<reference evidence="8" key="1">
    <citation type="journal article" date="2023" name="Mol. Phylogenet. Evol.">
        <title>Genome-scale phylogeny and comparative genomics of the fungal order Sordariales.</title>
        <authorList>
            <person name="Hensen N."/>
            <person name="Bonometti L."/>
            <person name="Westerberg I."/>
            <person name="Brannstrom I.O."/>
            <person name="Guillou S."/>
            <person name="Cros-Aarteil S."/>
            <person name="Calhoun S."/>
            <person name="Haridas S."/>
            <person name="Kuo A."/>
            <person name="Mondo S."/>
            <person name="Pangilinan J."/>
            <person name="Riley R."/>
            <person name="LaButti K."/>
            <person name="Andreopoulos B."/>
            <person name="Lipzen A."/>
            <person name="Chen C."/>
            <person name="Yan M."/>
            <person name="Daum C."/>
            <person name="Ng V."/>
            <person name="Clum A."/>
            <person name="Steindorff A."/>
            <person name="Ohm R.A."/>
            <person name="Martin F."/>
            <person name="Silar P."/>
            <person name="Natvig D.O."/>
            <person name="Lalanne C."/>
            <person name="Gautier V."/>
            <person name="Ament-Velasquez S.L."/>
            <person name="Kruys A."/>
            <person name="Hutchinson M.I."/>
            <person name="Powell A.J."/>
            <person name="Barry K."/>
            <person name="Miller A.N."/>
            <person name="Grigoriev I.V."/>
            <person name="Debuchy R."/>
            <person name="Gladieux P."/>
            <person name="Hiltunen Thoren M."/>
            <person name="Johannesson H."/>
        </authorList>
    </citation>
    <scope>NUCLEOTIDE SEQUENCE</scope>
    <source>
        <strain evidence="8">CBS 141.50</strain>
    </source>
</reference>
<dbReference type="CDD" id="cd02241">
    <property type="entry name" value="cupin_OxOx"/>
    <property type="match status" value="1"/>
</dbReference>
<evidence type="ECO:0000256" key="4">
    <source>
        <dbReference type="ARBA" id="ARBA00022723"/>
    </source>
</evidence>
<dbReference type="Proteomes" id="UP001302676">
    <property type="component" value="Unassembled WGS sequence"/>
</dbReference>
<comment type="caution">
    <text evidence="8">The sequence shown here is derived from an EMBL/GenBank/DDBJ whole genome shotgun (WGS) entry which is preliminary data.</text>
</comment>
<keyword evidence="6" id="KW-0732">Signal</keyword>
<dbReference type="GO" id="GO:0030145">
    <property type="term" value="F:manganese ion binding"/>
    <property type="evidence" value="ECO:0007669"/>
    <property type="project" value="InterPro"/>
</dbReference>
<sequence length="222" mass="23781">MLLNTILNTAWLAGSAAALSIPAQLQLADTAVDRYDILSKDSDFVFDFNTATLPMANRKSFPALVGTNIALAVNPIDPCSMASLHIHPRSAEIFVVLAGTIDTEMIPEGGVLTAPSDDGTVTPRVIHTTLHANQTTIFPQGSFHAQFNNQCTPALAVAAFSSDDPGAALVLPQALDQSPDEWVLNSFGEGAVTKEELERFRAKVPRGAFFDVRECRERCGLA</sequence>
<comment type="subcellular location">
    <subcellularLocation>
        <location evidence="1">Secreted</location>
    </subcellularLocation>
</comment>
<dbReference type="InterPro" id="IPR011051">
    <property type="entry name" value="RmlC_Cupin_sf"/>
</dbReference>
<accession>A0AAN6ZMP5</accession>
<dbReference type="GO" id="GO:0005576">
    <property type="term" value="C:extracellular region"/>
    <property type="evidence" value="ECO:0007669"/>
    <property type="project" value="UniProtKB-SubCell"/>
</dbReference>
<dbReference type="InterPro" id="IPR014710">
    <property type="entry name" value="RmlC-like_jellyroll"/>
</dbReference>
<evidence type="ECO:0000256" key="2">
    <source>
        <dbReference type="ARBA" id="ARBA00007456"/>
    </source>
</evidence>
<organism evidence="8 9">
    <name type="scientific">Dichotomopilus funicola</name>
    <dbReference type="NCBI Taxonomy" id="1934379"/>
    <lineage>
        <taxon>Eukaryota</taxon>
        <taxon>Fungi</taxon>
        <taxon>Dikarya</taxon>
        <taxon>Ascomycota</taxon>
        <taxon>Pezizomycotina</taxon>
        <taxon>Sordariomycetes</taxon>
        <taxon>Sordariomycetidae</taxon>
        <taxon>Sordariales</taxon>
        <taxon>Chaetomiaceae</taxon>
        <taxon>Dichotomopilus</taxon>
    </lineage>
</organism>
<comment type="similarity">
    <text evidence="2">Belongs to the germin family.</text>
</comment>
<dbReference type="SMART" id="SM00835">
    <property type="entry name" value="Cupin_1"/>
    <property type="match status" value="1"/>
</dbReference>
<evidence type="ECO:0000256" key="1">
    <source>
        <dbReference type="ARBA" id="ARBA00004613"/>
    </source>
</evidence>
<dbReference type="GeneID" id="87813399"/>
<protein>
    <submittedName>
        <fullName evidence="8">Spherulin-1A</fullName>
    </submittedName>
</protein>
<dbReference type="InterPro" id="IPR006045">
    <property type="entry name" value="Cupin_1"/>
</dbReference>
<keyword evidence="9" id="KW-1185">Reference proteome</keyword>
<keyword evidence="4" id="KW-0479">Metal-binding</keyword>
<feature type="domain" description="Cupin type-1" evidence="7">
    <location>
        <begin position="35"/>
        <end position="198"/>
    </location>
</feature>
<name>A0AAN6ZMP5_9PEZI</name>
<evidence type="ECO:0000256" key="6">
    <source>
        <dbReference type="SAM" id="SignalP"/>
    </source>
</evidence>
<keyword evidence="3" id="KW-0964">Secreted</keyword>
<reference evidence="8" key="2">
    <citation type="submission" date="2023-05" db="EMBL/GenBank/DDBJ databases">
        <authorList>
            <consortium name="Lawrence Berkeley National Laboratory"/>
            <person name="Steindorff A."/>
            <person name="Hensen N."/>
            <person name="Bonometti L."/>
            <person name="Westerberg I."/>
            <person name="Brannstrom I.O."/>
            <person name="Guillou S."/>
            <person name="Cros-Aarteil S."/>
            <person name="Calhoun S."/>
            <person name="Haridas S."/>
            <person name="Kuo A."/>
            <person name="Mondo S."/>
            <person name="Pangilinan J."/>
            <person name="Riley R."/>
            <person name="Labutti K."/>
            <person name="Andreopoulos B."/>
            <person name="Lipzen A."/>
            <person name="Chen C."/>
            <person name="Yanf M."/>
            <person name="Daum C."/>
            <person name="Ng V."/>
            <person name="Clum A."/>
            <person name="Ohm R."/>
            <person name="Martin F."/>
            <person name="Silar P."/>
            <person name="Natvig D."/>
            <person name="Lalanne C."/>
            <person name="Gautier V."/>
            <person name="Ament-Velasquez S.L."/>
            <person name="Kruys A."/>
            <person name="Hutchinson M.I."/>
            <person name="Powell A.J."/>
            <person name="Barry K."/>
            <person name="Miller A.N."/>
            <person name="Grigoriev I.V."/>
            <person name="Debuchy R."/>
            <person name="Gladieux P."/>
            <person name="Thoren M.H."/>
            <person name="Johannesson H."/>
        </authorList>
    </citation>
    <scope>NUCLEOTIDE SEQUENCE</scope>
    <source>
        <strain evidence="8">CBS 141.50</strain>
    </source>
</reference>
<feature type="signal peptide" evidence="6">
    <location>
        <begin position="1"/>
        <end position="18"/>
    </location>
</feature>